<dbReference type="InterPro" id="IPR014710">
    <property type="entry name" value="RmlC-like_jellyroll"/>
</dbReference>
<accession>A0A846QWH1</accession>
<name>A0A846QWH1_9FLAO</name>
<organism evidence="1 2">
    <name type="scientific">Saonia flava</name>
    <dbReference type="NCBI Taxonomy" id="523696"/>
    <lineage>
        <taxon>Bacteria</taxon>
        <taxon>Pseudomonadati</taxon>
        <taxon>Bacteroidota</taxon>
        <taxon>Flavobacteriia</taxon>
        <taxon>Flavobacteriales</taxon>
        <taxon>Flavobacteriaceae</taxon>
        <taxon>Saonia</taxon>
    </lineage>
</organism>
<reference evidence="1 2" key="1">
    <citation type="submission" date="2020-03" db="EMBL/GenBank/DDBJ databases">
        <title>Genomic Encyclopedia of Type Strains, Phase IV (KMG-IV): sequencing the most valuable type-strain genomes for metagenomic binning, comparative biology and taxonomic classification.</title>
        <authorList>
            <person name="Goeker M."/>
        </authorList>
    </citation>
    <scope>NUCLEOTIDE SEQUENCE [LARGE SCALE GENOMIC DNA]</scope>
    <source>
        <strain evidence="1 2">DSM 29762</strain>
    </source>
</reference>
<evidence type="ECO:0000313" key="1">
    <source>
        <dbReference type="EMBL" id="NJB70623.1"/>
    </source>
</evidence>
<dbReference type="RefSeq" id="WP_167961587.1">
    <property type="nucleotide sequence ID" value="NZ_JAATJJ010000001.1"/>
</dbReference>
<evidence type="ECO:0000313" key="2">
    <source>
        <dbReference type="Proteomes" id="UP000590442"/>
    </source>
</evidence>
<dbReference type="AlphaFoldDB" id="A0A846QWH1"/>
<protein>
    <submittedName>
        <fullName evidence="1">Uncharacterized protein</fullName>
    </submittedName>
</protein>
<dbReference type="EMBL" id="JAATJJ010000001">
    <property type="protein sequence ID" value="NJB70623.1"/>
    <property type="molecule type" value="Genomic_DNA"/>
</dbReference>
<proteinExistence type="predicted"/>
<dbReference type="Proteomes" id="UP000590442">
    <property type="component" value="Unassembled WGS sequence"/>
</dbReference>
<gene>
    <name evidence="1" type="ORF">GGR42_001085</name>
</gene>
<comment type="caution">
    <text evidence="1">The sequence shown here is derived from an EMBL/GenBank/DDBJ whole genome shotgun (WGS) entry which is preliminary data.</text>
</comment>
<sequence>MKLVEINPSGNFDPWSIEKQKELENLNPNEPLGTSLLFENESMRLWNIYLEPGERLPFRIQRTNYNWICMTGGLAISRFNDGKICLVKFDKEDVDYWEFQNNELICDLENIGEEEISINLIEYLPTLKTFEIPKYL</sequence>
<dbReference type="Gene3D" id="2.60.120.10">
    <property type="entry name" value="Jelly Rolls"/>
    <property type="match status" value="1"/>
</dbReference>
<keyword evidence="2" id="KW-1185">Reference proteome</keyword>